<evidence type="ECO:0000313" key="1">
    <source>
        <dbReference type="EMBL" id="MFC5527242.1"/>
    </source>
</evidence>
<dbReference type="Proteomes" id="UP001596114">
    <property type="component" value="Unassembled WGS sequence"/>
</dbReference>
<protein>
    <submittedName>
        <fullName evidence="1">Uncharacterized protein</fullName>
    </submittedName>
</protein>
<dbReference type="EMBL" id="JBHSNF010000003">
    <property type="protein sequence ID" value="MFC5527242.1"/>
    <property type="molecule type" value="Genomic_DNA"/>
</dbReference>
<gene>
    <name evidence="1" type="ORF">ACFPPA_15990</name>
</gene>
<dbReference type="RefSeq" id="WP_377321683.1">
    <property type="nucleotide sequence ID" value="NZ_JBHSNF010000003.1"/>
</dbReference>
<accession>A0ABW0QSU7</accession>
<organism evidence="1 2">
    <name type="scientific">Rhodanobacter ginsengisoli</name>
    <dbReference type="NCBI Taxonomy" id="418646"/>
    <lineage>
        <taxon>Bacteria</taxon>
        <taxon>Pseudomonadati</taxon>
        <taxon>Pseudomonadota</taxon>
        <taxon>Gammaproteobacteria</taxon>
        <taxon>Lysobacterales</taxon>
        <taxon>Rhodanobacteraceae</taxon>
        <taxon>Rhodanobacter</taxon>
    </lineage>
</organism>
<proteinExistence type="predicted"/>
<reference evidence="2" key="1">
    <citation type="journal article" date="2019" name="Int. J. Syst. Evol. Microbiol.">
        <title>The Global Catalogue of Microorganisms (GCM) 10K type strain sequencing project: providing services to taxonomists for standard genome sequencing and annotation.</title>
        <authorList>
            <consortium name="The Broad Institute Genomics Platform"/>
            <consortium name="The Broad Institute Genome Sequencing Center for Infectious Disease"/>
            <person name="Wu L."/>
            <person name="Ma J."/>
        </authorList>
    </citation>
    <scope>NUCLEOTIDE SEQUENCE [LARGE SCALE GENOMIC DNA]</scope>
    <source>
        <strain evidence="2">CGMCC 1.16619</strain>
    </source>
</reference>
<name>A0ABW0QSU7_9GAMM</name>
<sequence>MNDMAYDISHLLEPEMAQLEAPTLRIAKAPPAVPAPSGIVVAQEALARELLAVADVHEELIQQYLRMSGYSPQDGYDA</sequence>
<comment type="caution">
    <text evidence="1">The sequence shown here is derived from an EMBL/GenBank/DDBJ whole genome shotgun (WGS) entry which is preliminary data.</text>
</comment>
<evidence type="ECO:0000313" key="2">
    <source>
        <dbReference type="Proteomes" id="UP001596114"/>
    </source>
</evidence>
<keyword evidence="2" id="KW-1185">Reference proteome</keyword>